<dbReference type="NCBIfam" id="TIGR00375">
    <property type="entry name" value="TIGR00375 family protein"/>
    <property type="match status" value="1"/>
</dbReference>
<reference evidence="3" key="1">
    <citation type="journal article" date="2020" name="bioRxiv">
        <title>A rank-normalized archaeal taxonomy based on genome phylogeny resolves widespread incomplete and uneven classifications.</title>
        <authorList>
            <person name="Rinke C."/>
            <person name="Chuvochina M."/>
            <person name="Mussig A.J."/>
            <person name="Chaumeil P.-A."/>
            <person name="Waite D.W."/>
            <person name="Whitman W.B."/>
            <person name="Parks D.H."/>
            <person name="Hugenholtz P."/>
        </authorList>
    </citation>
    <scope>NUCLEOTIDE SEQUENCE [LARGE SCALE GENOMIC DNA]</scope>
</reference>
<dbReference type="EMBL" id="DUFG01000013">
    <property type="protein sequence ID" value="HIH08095.1"/>
    <property type="molecule type" value="Genomic_DNA"/>
</dbReference>
<dbReference type="AlphaFoldDB" id="A0A7J4IV46"/>
<sequence length="423" mass="47462">MKEFNLDLQLHGVYAGGVSKNMLVPIIAEQAKLKGIDAVSSADILHKKWFEHVKQGIVEESNGVFSDKNSKCFFVVGTEVESKDRAHHLIYLPDFSAAEQLREKLIGFGNLDCAMCGRPVLRLNAEQIAENVEEAKGIIGPAHSFTPYTGIYAHHDSVRKAYGGMAESISFIELGLSADSALADLIEENHSYSFLTSSDAHSPWPHRIGREFTRMKLKEPSFKEIRKAFERKQEKLITLNVGLNPKEGKYHLSACNACFTKYSAEQANQLNWKCMKCRGAIKKGVRDRIEELADFKEETHPDFRPPYMHSLPLAEIIQAAFGVNNINSQKVQSTWMDFVERFGNEINVLVDAEEEELNEVNQEVAKKVKAFREGLVLYIPGGGGNYGKPIICDSKEEFDSRKEILEKDINASQVSGQKTLGEF</sequence>
<evidence type="ECO:0000313" key="3">
    <source>
        <dbReference type="Proteomes" id="UP000577419"/>
    </source>
</evidence>
<keyword evidence="1" id="KW-0175">Coiled coil</keyword>
<evidence type="ECO:0000313" key="2">
    <source>
        <dbReference type="EMBL" id="HIH08095.1"/>
    </source>
</evidence>
<dbReference type="Proteomes" id="UP000577419">
    <property type="component" value="Unassembled WGS sequence"/>
</dbReference>
<dbReference type="PANTHER" id="PTHR40084:SF1">
    <property type="entry name" value="PHOSPHOTRANSFERASE"/>
    <property type="match status" value="1"/>
</dbReference>
<dbReference type="CDD" id="cd19067">
    <property type="entry name" value="PfuEndoQ-like"/>
    <property type="match status" value="1"/>
</dbReference>
<organism evidence="2 3">
    <name type="scientific">Candidatus Iainarchaeum sp</name>
    <dbReference type="NCBI Taxonomy" id="3101447"/>
    <lineage>
        <taxon>Archaea</taxon>
        <taxon>Candidatus Iainarchaeota</taxon>
        <taxon>Candidatus Iainarchaeia</taxon>
        <taxon>Candidatus Iainarchaeales</taxon>
        <taxon>Candidatus Iainarchaeaceae</taxon>
        <taxon>Candidatus Iainarchaeum</taxon>
    </lineage>
</organism>
<dbReference type="Gene3D" id="3.20.20.140">
    <property type="entry name" value="Metal-dependent hydrolases"/>
    <property type="match status" value="1"/>
</dbReference>
<dbReference type="InterPro" id="IPR005287">
    <property type="entry name" value="CHP00375"/>
</dbReference>
<dbReference type="PANTHER" id="PTHR40084">
    <property type="entry name" value="PHOSPHOHYDROLASE, PHP FAMILY"/>
    <property type="match status" value="1"/>
</dbReference>
<protein>
    <submittedName>
        <fullName evidence="2">TIGR00375 family protein</fullName>
    </submittedName>
</protein>
<dbReference type="InterPro" id="IPR016195">
    <property type="entry name" value="Pol/histidinol_Pase-like"/>
</dbReference>
<gene>
    <name evidence="2" type="ORF">HA237_01860</name>
</gene>
<evidence type="ECO:0000256" key="1">
    <source>
        <dbReference type="SAM" id="Coils"/>
    </source>
</evidence>
<proteinExistence type="predicted"/>
<accession>A0A7J4IV46</accession>
<dbReference type="SUPFAM" id="SSF89550">
    <property type="entry name" value="PHP domain-like"/>
    <property type="match status" value="1"/>
</dbReference>
<comment type="caution">
    <text evidence="2">The sequence shown here is derived from an EMBL/GenBank/DDBJ whole genome shotgun (WGS) entry which is preliminary data.</text>
</comment>
<name>A0A7J4IV46_9ARCH</name>
<feature type="coiled-coil region" evidence="1">
    <location>
        <begin position="343"/>
        <end position="370"/>
    </location>
</feature>